<organism evidence="3 4">
    <name type="scientific">Nakamurella aerolata</name>
    <dbReference type="NCBI Taxonomy" id="1656892"/>
    <lineage>
        <taxon>Bacteria</taxon>
        <taxon>Bacillati</taxon>
        <taxon>Actinomycetota</taxon>
        <taxon>Actinomycetes</taxon>
        <taxon>Nakamurellales</taxon>
        <taxon>Nakamurellaceae</taxon>
        <taxon>Nakamurella</taxon>
    </lineage>
</organism>
<feature type="region of interest" description="Disordered" evidence="1">
    <location>
        <begin position="201"/>
        <end position="222"/>
    </location>
</feature>
<name>A0A849ABK1_9ACTN</name>
<reference evidence="3 4" key="1">
    <citation type="submission" date="2020-05" db="EMBL/GenBank/DDBJ databases">
        <title>Nakamurella sp. DB0629 isolated from air conditioner.</title>
        <authorList>
            <person name="Kim D.H."/>
            <person name="Kim D.-U."/>
        </authorList>
    </citation>
    <scope>NUCLEOTIDE SEQUENCE [LARGE SCALE GENOMIC DNA]</scope>
    <source>
        <strain evidence="3 4">DB0629</strain>
    </source>
</reference>
<evidence type="ECO:0000313" key="4">
    <source>
        <dbReference type="Proteomes" id="UP000562984"/>
    </source>
</evidence>
<keyword evidence="2" id="KW-0812">Transmembrane</keyword>
<dbReference type="AlphaFoldDB" id="A0A849ABK1"/>
<dbReference type="Proteomes" id="UP000562984">
    <property type="component" value="Unassembled WGS sequence"/>
</dbReference>
<dbReference type="Pfam" id="PF10011">
    <property type="entry name" value="DUF2254"/>
    <property type="match status" value="1"/>
</dbReference>
<dbReference type="EMBL" id="JABEND010000004">
    <property type="protein sequence ID" value="NNG35860.1"/>
    <property type="molecule type" value="Genomic_DNA"/>
</dbReference>
<feature type="transmembrane region" description="Helical" evidence="2">
    <location>
        <begin position="36"/>
        <end position="57"/>
    </location>
</feature>
<gene>
    <name evidence="3" type="ORF">HKD39_09085</name>
</gene>
<keyword evidence="2" id="KW-0472">Membrane</keyword>
<sequence>MSDAQGGIAGNGPRRAVGPIGDPTTAGWWDRLWGPFWVLPSLICAGAFGLALLLPLVDRSWLGDADVLFSGNAESARSLLGTIATAMISVTGLVFSITMVVIQLASSQFTPRLLGSFLGNRIVQVTLGVFTSSFVFALVVMREVRAGEDPFVPQLSVTMAFVLVIASVAMFFAFIHHITRAIQVDHAIDAIEASTASELQRGWDDADRARPPIDWDRPDSPGEKVTIDDQHGVVQRIGYRQLIDAAERGRAVVELTVRPGEVHHRGNPVAVLHRAGRAPAGSADADQGADDLAAAVRAAIGLGQTRSIPQDPAFGVRQLVDIADRALSPGINDPTTAVQVLDELNRLLRISAGRPDPSRYLLDGAGTVRVVDDPVTFAELLDLALDEIAHYGADSVQIPPRIDALLADLDTVATPEQRTVVSAKRAQLTASS</sequence>
<feature type="transmembrane region" description="Helical" evidence="2">
    <location>
        <begin position="152"/>
        <end position="175"/>
    </location>
</feature>
<accession>A0A849ABK1</accession>
<dbReference type="RefSeq" id="WP_171199553.1">
    <property type="nucleotide sequence ID" value="NZ_JABEND010000004.1"/>
</dbReference>
<feature type="transmembrane region" description="Helical" evidence="2">
    <location>
        <begin position="122"/>
        <end position="140"/>
    </location>
</feature>
<evidence type="ECO:0000256" key="1">
    <source>
        <dbReference type="SAM" id="MobiDB-lite"/>
    </source>
</evidence>
<protein>
    <submittedName>
        <fullName evidence="3">DUF2254 domain-containing protein</fullName>
    </submittedName>
</protein>
<feature type="transmembrane region" description="Helical" evidence="2">
    <location>
        <begin position="78"/>
        <end position="102"/>
    </location>
</feature>
<keyword evidence="4" id="KW-1185">Reference proteome</keyword>
<dbReference type="InterPro" id="IPR018723">
    <property type="entry name" value="DUF2254_membrane"/>
</dbReference>
<evidence type="ECO:0000256" key="2">
    <source>
        <dbReference type="SAM" id="Phobius"/>
    </source>
</evidence>
<proteinExistence type="predicted"/>
<keyword evidence="2" id="KW-1133">Transmembrane helix</keyword>
<evidence type="ECO:0000313" key="3">
    <source>
        <dbReference type="EMBL" id="NNG35860.1"/>
    </source>
</evidence>
<comment type="caution">
    <text evidence="3">The sequence shown here is derived from an EMBL/GenBank/DDBJ whole genome shotgun (WGS) entry which is preliminary data.</text>
</comment>